<dbReference type="RefSeq" id="XP_033587009.1">
    <property type="nucleotide sequence ID" value="XM_033734302.1"/>
</dbReference>
<dbReference type="SUPFAM" id="SSF54373">
    <property type="entry name" value="FAD-linked reductases, C-terminal domain"/>
    <property type="match status" value="1"/>
</dbReference>
<evidence type="ECO:0000256" key="1">
    <source>
        <dbReference type="ARBA" id="ARBA00007801"/>
    </source>
</evidence>
<dbReference type="GeneID" id="54475304"/>
<dbReference type="Pfam" id="PF01494">
    <property type="entry name" value="FAD_binding_3"/>
    <property type="match status" value="1"/>
</dbReference>
<reference evidence="7" key="1">
    <citation type="journal article" date="2020" name="Stud. Mycol.">
        <title>101 Dothideomycetes genomes: a test case for predicting lifestyles and emergence of pathogens.</title>
        <authorList>
            <person name="Haridas S."/>
            <person name="Albert R."/>
            <person name="Binder M."/>
            <person name="Bloem J."/>
            <person name="Labutti K."/>
            <person name="Salamov A."/>
            <person name="Andreopoulos B."/>
            <person name="Baker S."/>
            <person name="Barry K."/>
            <person name="Bills G."/>
            <person name="Bluhm B."/>
            <person name="Cannon C."/>
            <person name="Castanera R."/>
            <person name="Culley D."/>
            <person name="Daum C."/>
            <person name="Ezra D."/>
            <person name="Gonzalez J."/>
            <person name="Henrissat B."/>
            <person name="Kuo A."/>
            <person name="Liang C."/>
            <person name="Lipzen A."/>
            <person name="Lutzoni F."/>
            <person name="Magnuson J."/>
            <person name="Mondo S."/>
            <person name="Nolan M."/>
            <person name="Ohm R."/>
            <person name="Pangilinan J."/>
            <person name="Park H.-J."/>
            <person name="Ramirez L."/>
            <person name="Alfaro M."/>
            <person name="Sun H."/>
            <person name="Tritt A."/>
            <person name="Yoshinaga Y."/>
            <person name="Zwiers L.-H."/>
            <person name="Turgeon B."/>
            <person name="Goodwin S."/>
            <person name="Spatafora J."/>
            <person name="Crous P."/>
            <person name="Grigoriev I."/>
        </authorList>
    </citation>
    <scope>NUCLEOTIDE SEQUENCE</scope>
    <source>
        <strain evidence="7">CBS 113389</strain>
    </source>
</reference>
<proteinExistence type="inferred from homology"/>
<keyword evidence="8" id="KW-1185">Reference proteome</keyword>
<dbReference type="Proteomes" id="UP000799767">
    <property type="component" value="Unassembled WGS sequence"/>
</dbReference>
<dbReference type="GO" id="GO:0016787">
    <property type="term" value="F:hydrolase activity"/>
    <property type="evidence" value="ECO:0007669"/>
    <property type="project" value="UniProtKB-KW"/>
</dbReference>
<comment type="similarity">
    <text evidence="1">Belongs to the PheA/TfdB FAD monooxygenase family.</text>
</comment>
<keyword evidence="3" id="KW-0274">FAD</keyword>
<sequence length="709" mass="78097">MMATWLAKCGIDTRIVDKRGTKIFNGQADGLQCRTLEIFDSLGFGHRAWRESNHMLEIRLWNPDEAGVIRLSDRIPDTIPGISRFQQVVLHQGRIERFFLDTMQECGAHPVERGVLPAELTIDQSLVEDPDAYPISVRLRHLSEKEATPQQTATSFNGQAVQDGLFRSNMTADDTHEILEAAKLDTKANTEEIVKAKYMLGADGAHSWTRNQLGFTLQGDSTDFIWGVLDIVPITDFPDIRMRCAIHSANSGSVMVIPRENKLVRLYIQLTTTENAADGGAAKADRTKINPDTILASAQRIMAPYKITYRKLDWWTAYQIGQRVGTNFSAHERVFLAGDAVHTHSPKAGQGMNVSMQDTFNLGWKIASVVKGISSRSILKTYQSERRRIAQDLIDFDHRFSRLFSGRPAKDVMDAEGISMDEFKEAFVKGNMFASGIGESCFPCLSSDATTTDECKAVDYGASLIVAKAGDPEDQGDGTDVSVAQEFRVESTQDLAPGILVGKRMPSVKVLNQSDARPWHFQELLPSNGRWRVVVFPGDISKPEQRAKLDAVGAAMNDQSSFLRKFTPPDSPHDAVFELLAVHSAPRGTTTIFDFPEVFRPYDEVDGWDYSKILVDEESYHEGHGKMYETFDISSKGCVVVLRPDQYVSYVGPLEDVGAVNRFFSGFMIPSKAAVGVSAAKPVPATNGLATMKEGNGVKAAAVGAAGAL</sequence>
<dbReference type="Gene3D" id="3.50.50.60">
    <property type="entry name" value="FAD/NAD(P)-binding domain"/>
    <property type="match status" value="1"/>
</dbReference>
<name>A0A6A6PK96_9PEZI</name>
<dbReference type="OrthoDB" id="1716816at2759"/>
<evidence type="ECO:0000313" key="8">
    <source>
        <dbReference type="Proteomes" id="UP000799767"/>
    </source>
</evidence>
<dbReference type="GO" id="GO:0016709">
    <property type="term" value="F:oxidoreductase activity, acting on paired donors, with incorporation or reduction of molecular oxygen, NAD(P)H as one donor, and incorporation of one atom of oxygen"/>
    <property type="evidence" value="ECO:0007669"/>
    <property type="project" value="UniProtKB-ARBA"/>
</dbReference>
<keyword evidence="2" id="KW-0285">Flavoprotein</keyword>
<dbReference type="InterPro" id="IPR050641">
    <property type="entry name" value="RIFMO-like"/>
</dbReference>
<keyword evidence="7" id="KW-0378">Hydrolase</keyword>
<protein>
    <submittedName>
        <fullName evidence="7">Family 16 glycoside hydrolase</fullName>
    </submittedName>
</protein>
<dbReference type="SUPFAM" id="SSF52833">
    <property type="entry name" value="Thioredoxin-like"/>
    <property type="match status" value="1"/>
</dbReference>
<dbReference type="CDD" id="cd02979">
    <property type="entry name" value="PHOX_C"/>
    <property type="match status" value="1"/>
</dbReference>
<dbReference type="InterPro" id="IPR036249">
    <property type="entry name" value="Thioredoxin-like_sf"/>
</dbReference>
<feature type="domain" description="Phenol hydroxylase-like C-terminal dimerisation" evidence="6">
    <location>
        <begin position="458"/>
        <end position="671"/>
    </location>
</feature>
<dbReference type="PRINTS" id="PR00420">
    <property type="entry name" value="RNGMNOXGNASE"/>
</dbReference>
<dbReference type="PANTHER" id="PTHR43004:SF20">
    <property type="entry name" value="2-MONOOXYGENASE, PUTATIVE (AFU_ORTHOLOGUE AFUA_1G13660)-RELATED"/>
    <property type="match status" value="1"/>
</dbReference>
<accession>A0A6A6PK96</accession>
<dbReference type="GO" id="GO:0071949">
    <property type="term" value="F:FAD binding"/>
    <property type="evidence" value="ECO:0007669"/>
    <property type="project" value="InterPro"/>
</dbReference>
<evidence type="ECO:0000256" key="4">
    <source>
        <dbReference type="ARBA" id="ARBA00023002"/>
    </source>
</evidence>
<dbReference type="SUPFAM" id="SSF51905">
    <property type="entry name" value="FAD/NAD(P)-binding domain"/>
    <property type="match status" value="1"/>
</dbReference>
<keyword evidence="4" id="KW-0560">Oxidoreductase</keyword>
<feature type="domain" description="FAD-binding" evidence="5">
    <location>
        <begin position="1"/>
        <end position="396"/>
    </location>
</feature>
<dbReference type="EMBL" id="MU001639">
    <property type="protein sequence ID" value="KAF2480439.1"/>
    <property type="molecule type" value="Genomic_DNA"/>
</dbReference>
<dbReference type="Gene3D" id="3.30.9.10">
    <property type="entry name" value="D-Amino Acid Oxidase, subunit A, domain 2"/>
    <property type="match status" value="1"/>
</dbReference>
<dbReference type="InterPro" id="IPR012941">
    <property type="entry name" value="Phe_hydrox_C_dim_dom"/>
</dbReference>
<gene>
    <name evidence="7" type="ORF">BDY17DRAFT_301780</name>
</gene>
<organism evidence="7 8">
    <name type="scientific">Neohortaea acidophila</name>
    <dbReference type="NCBI Taxonomy" id="245834"/>
    <lineage>
        <taxon>Eukaryota</taxon>
        <taxon>Fungi</taxon>
        <taxon>Dikarya</taxon>
        <taxon>Ascomycota</taxon>
        <taxon>Pezizomycotina</taxon>
        <taxon>Dothideomycetes</taxon>
        <taxon>Dothideomycetidae</taxon>
        <taxon>Mycosphaerellales</taxon>
        <taxon>Teratosphaeriaceae</taxon>
        <taxon>Neohortaea</taxon>
    </lineage>
</organism>
<dbReference type="AlphaFoldDB" id="A0A6A6PK96"/>
<dbReference type="InterPro" id="IPR036188">
    <property type="entry name" value="FAD/NAD-bd_sf"/>
</dbReference>
<dbReference type="Pfam" id="PF07976">
    <property type="entry name" value="Phe_hydrox_dim"/>
    <property type="match status" value="1"/>
</dbReference>
<evidence type="ECO:0000256" key="3">
    <source>
        <dbReference type="ARBA" id="ARBA00022827"/>
    </source>
</evidence>
<evidence type="ECO:0000259" key="6">
    <source>
        <dbReference type="Pfam" id="PF07976"/>
    </source>
</evidence>
<dbReference type="Gene3D" id="3.40.30.20">
    <property type="match status" value="1"/>
</dbReference>
<evidence type="ECO:0000259" key="5">
    <source>
        <dbReference type="Pfam" id="PF01494"/>
    </source>
</evidence>
<dbReference type="InterPro" id="IPR038220">
    <property type="entry name" value="PHOX_C_sf"/>
</dbReference>
<evidence type="ECO:0000256" key="2">
    <source>
        <dbReference type="ARBA" id="ARBA00022630"/>
    </source>
</evidence>
<dbReference type="PANTHER" id="PTHR43004">
    <property type="entry name" value="TRK SYSTEM POTASSIUM UPTAKE PROTEIN"/>
    <property type="match status" value="1"/>
</dbReference>
<evidence type="ECO:0000313" key="7">
    <source>
        <dbReference type="EMBL" id="KAF2480439.1"/>
    </source>
</evidence>
<dbReference type="InterPro" id="IPR002938">
    <property type="entry name" value="FAD-bd"/>
</dbReference>